<protein>
    <submittedName>
        <fullName evidence="3">PhoP regulatory network protein YrbL</fullName>
    </submittedName>
</protein>
<dbReference type="EMBL" id="UYRR01002687">
    <property type="protein sequence ID" value="VDK19652.1"/>
    <property type="molecule type" value="Genomic_DNA"/>
</dbReference>
<evidence type="ECO:0000313" key="2">
    <source>
        <dbReference type="Proteomes" id="UP000267096"/>
    </source>
</evidence>
<sequence length="232" mass="26664">MKQQNVILFEVTDSYFSLLDEWILLSVRDKPEWRLGERHVNCGWRAAKTIHELKCGQSALVLSAVRYGPDRCGDIETLNETLNFMRSLDYAYIGECISSWADDKGVLSVYRAFDGGSLRDHLYKSNWRDEFFVKYCVDRTVYSLEIVDIRFICRQILEALSLFCALSIPFIDIHSGNISISDCGCELIDAEQEPILKSIFAPETRSLPTLVELISNELVGYICEERRIFDCC</sequence>
<evidence type="ECO:0000313" key="1">
    <source>
        <dbReference type="EMBL" id="VDK19652.1"/>
    </source>
</evidence>
<name>A0A0M3J3Z0_ANISI</name>
<dbReference type="Gene3D" id="1.10.510.10">
    <property type="entry name" value="Transferase(Phosphotransferase) domain 1"/>
    <property type="match status" value="1"/>
</dbReference>
<proteinExistence type="predicted"/>
<organism evidence="3">
    <name type="scientific">Anisakis simplex</name>
    <name type="common">Herring worm</name>
    <dbReference type="NCBI Taxonomy" id="6269"/>
    <lineage>
        <taxon>Eukaryota</taxon>
        <taxon>Metazoa</taxon>
        <taxon>Ecdysozoa</taxon>
        <taxon>Nematoda</taxon>
        <taxon>Chromadorea</taxon>
        <taxon>Rhabditida</taxon>
        <taxon>Spirurina</taxon>
        <taxon>Ascaridomorpha</taxon>
        <taxon>Ascaridoidea</taxon>
        <taxon>Anisakidae</taxon>
        <taxon>Anisakis</taxon>
        <taxon>Anisakis simplex complex</taxon>
    </lineage>
</organism>
<gene>
    <name evidence="1" type="ORF">ASIM_LOCUS2123</name>
</gene>
<dbReference type="OrthoDB" id="41200at2759"/>
<dbReference type="AlphaFoldDB" id="A0A0M3J3Z0"/>
<reference evidence="1 2" key="2">
    <citation type="submission" date="2018-11" db="EMBL/GenBank/DDBJ databases">
        <authorList>
            <consortium name="Pathogen Informatics"/>
        </authorList>
    </citation>
    <scope>NUCLEOTIDE SEQUENCE [LARGE SCALE GENOMIC DNA]</scope>
</reference>
<evidence type="ECO:0000313" key="3">
    <source>
        <dbReference type="WBParaSite" id="ASIM_0000225301-mRNA-1"/>
    </source>
</evidence>
<accession>A0A0M3J3Z0</accession>
<dbReference type="SUPFAM" id="SSF56112">
    <property type="entry name" value="Protein kinase-like (PK-like)"/>
    <property type="match status" value="1"/>
</dbReference>
<dbReference type="Proteomes" id="UP000267096">
    <property type="component" value="Unassembled WGS sequence"/>
</dbReference>
<reference evidence="3" key="1">
    <citation type="submission" date="2017-02" db="UniProtKB">
        <authorList>
            <consortium name="WormBaseParasite"/>
        </authorList>
    </citation>
    <scope>IDENTIFICATION</scope>
</reference>
<dbReference type="WBParaSite" id="ASIM_0000225301-mRNA-1">
    <property type="protein sequence ID" value="ASIM_0000225301-mRNA-1"/>
    <property type="gene ID" value="ASIM_0000225301"/>
</dbReference>
<keyword evidence="2" id="KW-1185">Reference proteome</keyword>
<dbReference type="InterPro" id="IPR011009">
    <property type="entry name" value="Kinase-like_dom_sf"/>
</dbReference>